<sequence length="428" mass="46020">MTTSRRSLLGAAATAGTAMLLTPGNGSAAGTDGGRRRKGPVLPSVRPGFENLAADGYRMLEGQRVGVLTNMSGVTRDCRSIVDVMHADDRVKVTAIFTGEHGYRGTPQAGKSEGDTVDRSSGLPVFDTYLRSGKALAEVIDRSAVDTIVHDFQDCGARFYTCNWTLYDAMVAAAMARRRFVVLDRPNPVGGRQALGPVLDKKYASFVGREPIAQAHGMTPGELALLFNDRFLPAAAGRRVDLEVVPVAGWRRGDFYDATGLPWVPPSPNMATPATALVYSGTCLFEGTNMSEGRGTVHPFEMLGAPGVDGAWADAVNGLGLPGAHFREAYYTPTFSRYAGKVVGGLQIHVHDRAAYDPVRTAVALLLTARKTWKGFAWRTDHFIDKLAGSDRLRTMTDAGAGLDDITASWHDELAAFDADRRAHLLYG</sequence>
<dbReference type="Gene3D" id="3.90.1150.140">
    <property type="match status" value="1"/>
</dbReference>
<evidence type="ECO:0000313" key="5">
    <source>
        <dbReference type="EMBL" id="MBP2400604.1"/>
    </source>
</evidence>
<dbReference type="Pfam" id="PF07075">
    <property type="entry name" value="NamZ_N"/>
    <property type="match status" value="1"/>
</dbReference>
<dbReference type="InterPro" id="IPR048503">
    <property type="entry name" value="NamZ_C"/>
</dbReference>
<feature type="domain" description="Peptidoglycan beta-N-acetylmuramidase NamZ N-terminal" evidence="3">
    <location>
        <begin position="65"/>
        <end position="272"/>
    </location>
</feature>
<dbReference type="PROSITE" id="PS51318">
    <property type="entry name" value="TAT"/>
    <property type="match status" value="1"/>
</dbReference>
<organism evidence="5 6">
    <name type="scientific">Streptomyces syringium</name>
    <dbReference type="NCBI Taxonomy" id="76729"/>
    <lineage>
        <taxon>Bacteria</taxon>
        <taxon>Bacillati</taxon>
        <taxon>Actinomycetota</taxon>
        <taxon>Actinomycetes</taxon>
        <taxon>Kitasatosporales</taxon>
        <taxon>Streptomycetaceae</taxon>
        <taxon>Streptomyces</taxon>
    </lineage>
</organism>
<feature type="signal peptide" evidence="2">
    <location>
        <begin position="1"/>
        <end position="28"/>
    </location>
</feature>
<dbReference type="InterPro" id="IPR048502">
    <property type="entry name" value="NamZ_N"/>
</dbReference>
<dbReference type="Proteomes" id="UP001519291">
    <property type="component" value="Unassembled WGS sequence"/>
</dbReference>
<keyword evidence="6" id="KW-1185">Reference proteome</keyword>
<dbReference type="Gene3D" id="3.40.50.12170">
    <property type="entry name" value="Uncharacterised protein PF07075, DUF1343"/>
    <property type="match status" value="1"/>
</dbReference>
<dbReference type="InterPro" id="IPR008302">
    <property type="entry name" value="NamZ"/>
</dbReference>
<feature type="domain" description="Peptidoglycan beta-N-acetylmuramidase NamZ C-terminal" evidence="4">
    <location>
        <begin position="277"/>
        <end position="427"/>
    </location>
</feature>
<gene>
    <name evidence="5" type="ORF">JO379_000073</name>
</gene>
<feature type="chain" id="PRO_5046464704" evidence="2">
    <location>
        <begin position="29"/>
        <end position="428"/>
    </location>
</feature>
<evidence type="ECO:0000256" key="2">
    <source>
        <dbReference type="SAM" id="SignalP"/>
    </source>
</evidence>
<dbReference type="PANTHER" id="PTHR42915">
    <property type="entry name" value="HYPOTHETICAL 460 KDA PROTEIN IN FEUA-SIGW INTERGENIC REGION [PRECURSOR]"/>
    <property type="match status" value="1"/>
</dbReference>
<proteinExistence type="predicted"/>
<evidence type="ECO:0000256" key="1">
    <source>
        <dbReference type="SAM" id="MobiDB-lite"/>
    </source>
</evidence>
<dbReference type="PANTHER" id="PTHR42915:SF1">
    <property type="entry name" value="PEPTIDOGLYCAN BETA-N-ACETYLMURAMIDASE NAMZ"/>
    <property type="match status" value="1"/>
</dbReference>
<dbReference type="EMBL" id="JAGIOH010000001">
    <property type="protein sequence ID" value="MBP2400604.1"/>
    <property type="molecule type" value="Genomic_DNA"/>
</dbReference>
<evidence type="ECO:0000259" key="4">
    <source>
        <dbReference type="Pfam" id="PF20732"/>
    </source>
</evidence>
<dbReference type="Pfam" id="PF20732">
    <property type="entry name" value="NamZ_C"/>
    <property type="match status" value="1"/>
</dbReference>
<reference evidence="5 6" key="1">
    <citation type="submission" date="2021-03" db="EMBL/GenBank/DDBJ databases">
        <title>Sequencing the genomes of 1000 actinobacteria strains.</title>
        <authorList>
            <person name="Klenk H.-P."/>
        </authorList>
    </citation>
    <scope>NUCLEOTIDE SEQUENCE [LARGE SCALE GENOMIC DNA]</scope>
    <source>
        <strain evidence="5 6">DSM 41480</strain>
    </source>
</reference>
<evidence type="ECO:0000313" key="6">
    <source>
        <dbReference type="Proteomes" id="UP001519291"/>
    </source>
</evidence>
<protein>
    <submittedName>
        <fullName evidence="5">Uncharacterized protein YbbC (DUF1343 family)</fullName>
    </submittedName>
</protein>
<name>A0ABS4XVR4_9ACTN</name>
<dbReference type="PIRSF" id="PIRSF016719">
    <property type="entry name" value="UCP016719"/>
    <property type="match status" value="1"/>
</dbReference>
<feature type="region of interest" description="Disordered" evidence="1">
    <location>
        <begin position="21"/>
        <end position="44"/>
    </location>
</feature>
<dbReference type="GeneID" id="91566973"/>
<dbReference type="InterPro" id="IPR006311">
    <property type="entry name" value="TAT_signal"/>
</dbReference>
<comment type="caution">
    <text evidence="5">The sequence shown here is derived from an EMBL/GenBank/DDBJ whole genome shotgun (WGS) entry which is preliminary data.</text>
</comment>
<keyword evidence="2" id="KW-0732">Signal</keyword>
<accession>A0ABS4XVR4</accession>
<dbReference type="RefSeq" id="WP_209513215.1">
    <property type="nucleotide sequence ID" value="NZ_JAGIOH010000001.1"/>
</dbReference>
<evidence type="ECO:0000259" key="3">
    <source>
        <dbReference type="Pfam" id="PF07075"/>
    </source>
</evidence>